<dbReference type="NCBIfam" id="TIGR00500">
    <property type="entry name" value="met_pdase_I"/>
    <property type="match status" value="1"/>
</dbReference>
<sequence>MIAIRTDQQAALLQASGSRLARVFAAVLLAVRPGVALQELDQLADELIQKQGGQASFKTVKNYYWATCLNVNEGVVHGIPDGYRLKKGDLLSIDMGMLYQGWHTDMARSLIVGGGDSKFLQAGRLALAAATRLAVPGNRVGHLSQVIERVISQAGFRPVRQLTGHGVGRRLHEEPQIPCFLDHPLTETPLLEAGMSLAVEVIYTQGQPELVLADNGWTLESADGLPAALFEDSLIVSVPRSLVLTRLSSDSLVK</sequence>
<dbReference type="InterPro" id="IPR001714">
    <property type="entry name" value="Pept_M24_MAP"/>
</dbReference>
<evidence type="ECO:0000313" key="8">
    <source>
        <dbReference type="EMBL" id="PIU02138.1"/>
    </source>
</evidence>
<keyword evidence="3 6" id="KW-0645">Protease</keyword>
<dbReference type="InterPro" id="IPR036005">
    <property type="entry name" value="Creatinase/aminopeptidase-like"/>
</dbReference>
<evidence type="ECO:0000256" key="4">
    <source>
        <dbReference type="ARBA" id="ARBA00022723"/>
    </source>
</evidence>
<dbReference type="AlphaFoldDB" id="A0A2M6XAW8"/>
<keyword evidence="4 6" id="KW-0479">Metal-binding</keyword>
<comment type="similarity">
    <text evidence="6">Belongs to the peptidase M24A family.</text>
</comment>
<gene>
    <name evidence="8" type="primary">map</name>
    <name evidence="8" type="ORF">COT66_01665</name>
</gene>
<feature type="domain" description="Peptidase M24" evidence="7">
    <location>
        <begin position="12"/>
        <end position="206"/>
    </location>
</feature>
<keyword evidence="2 6" id="KW-0031">Aminopeptidase</keyword>
<dbReference type="Proteomes" id="UP000231214">
    <property type="component" value="Unassembled WGS sequence"/>
</dbReference>
<keyword evidence="5" id="KW-0378">Hydrolase</keyword>
<accession>A0A2M6XAW8</accession>
<dbReference type="PRINTS" id="PR00599">
    <property type="entry name" value="MAPEPTIDASE"/>
</dbReference>
<protein>
    <recommendedName>
        <fullName evidence="6">Methionine aminopeptidase</fullName>
        <ecNumber evidence="6">3.4.11.18</ecNumber>
    </recommendedName>
</protein>
<comment type="function">
    <text evidence="1">Removes the N-terminal methionine from nascent proteins. The N-terminal methionine is often cleaved when the second residue in the primary sequence is small and uncharged (Met-Ala-, Cys, Gly, Pro, Ser, Thr, or Val). Requires deformylation of the N(alpha)-formylated initiator methionine before it can be hydrolyzed.</text>
</comment>
<comment type="catalytic activity">
    <reaction evidence="6">
        <text>Release of N-terminal amino acids, preferentially methionine, from peptides and arylamides.</text>
        <dbReference type="EC" id="3.4.11.18"/>
    </reaction>
</comment>
<dbReference type="GO" id="GO:0070006">
    <property type="term" value="F:metalloaminopeptidase activity"/>
    <property type="evidence" value="ECO:0007669"/>
    <property type="project" value="InterPro"/>
</dbReference>
<dbReference type="GO" id="GO:0046872">
    <property type="term" value="F:metal ion binding"/>
    <property type="evidence" value="ECO:0007669"/>
    <property type="project" value="UniProtKB-KW"/>
</dbReference>
<evidence type="ECO:0000256" key="6">
    <source>
        <dbReference type="RuleBase" id="RU003653"/>
    </source>
</evidence>
<dbReference type="GO" id="GO:0006508">
    <property type="term" value="P:proteolysis"/>
    <property type="evidence" value="ECO:0007669"/>
    <property type="project" value="UniProtKB-KW"/>
</dbReference>
<dbReference type="InterPro" id="IPR000994">
    <property type="entry name" value="Pept_M24"/>
</dbReference>
<dbReference type="PANTHER" id="PTHR43330">
    <property type="entry name" value="METHIONINE AMINOPEPTIDASE"/>
    <property type="match status" value="1"/>
</dbReference>
<dbReference type="Gene3D" id="3.90.230.10">
    <property type="entry name" value="Creatinase/methionine aminopeptidase superfamily"/>
    <property type="match status" value="1"/>
</dbReference>
<comment type="cofactor">
    <cofactor evidence="6">
        <name>Co(2+)</name>
        <dbReference type="ChEBI" id="CHEBI:48828"/>
    </cofactor>
    <cofactor evidence="6">
        <name>Zn(2+)</name>
        <dbReference type="ChEBI" id="CHEBI:29105"/>
    </cofactor>
    <cofactor evidence="6">
        <name>Mn(2+)</name>
        <dbReference type="ChEBI" id="CHEBI:29035"/>
    </cofactor>
    <cofactor evidence="6">
        <name>Fe(2+)</name>
        <dbReference type="ChEBI" id="CHEBI:29033"/>
    </cofactor>
    <text evidence="6">Binds 2 divalent metal cations per subunit. Has a high-affinity and a low affinity metal-binding site. The true nature of the physiological cofactor is under debate. The enzyme is active with cobalt, zinc, manganese or divalent iron ions.</text>
</comment>
<evidence type="ECO:0000259" key="7">
    <source>
        <dbReference type="Pfam" id="PF00557"/>
    </source>
</evidence>
<comment type="caution">
    <text evidence="8">The sequence shown here is derived from an EMBL/GenBank/DDBJ whole genome shotgun (WGS) entry which is preliminary data.</text>
</comment>
<dbReference type="EC" id="3.4.11.18" evidence="6"/>
<evidence type="ECO:0000256" key="2">
    <source>
        <dbReference type="ARBA" id="ARBA00022438"/>
    </source>
</evidence>
<evidence type="ECO:0000256" key="3">
    <source>
        <dbReference type="ARBA" id="ARBA00022670"/>
    </source>
</evidence>
<organism evidence="8 9">
    <name type="scientific">Candidatus Shapirobacteria bacterium CG09_land_8_20_14_0_10_49_15</name>
    <dbReference type="NCBI Taxonomy" id="1974482"/>
    <lineage>
        <taxon>Bacteria</taxon>
        <taxon>Candidatus Shapironibacteriota</taxon>
    </lineage>
</organism>
<dbReference type="GO" id="GO:0004239">
    <property type="term" value="F:initiator methionyl aminopeptidase activity"/>
    <property type="evidence" value="ECO:0007669"/>
    <property type="project" value="UniProtKB-EC"/>
</dbReference>
<evidence type="ECO:0000256" key="5">
    <source>
        <dbReference type="ARBA" id="ARBA00022801"/>
    </source>
</evidence>
<evidence type="ECO:0000256" key="1">
    <source>
        <dbReference type="ARBA" id="ARBA00002521"/>
    </source>
</evidence>
<dbReference type="EMBL" id="PEZK01000026">
    <property type="protein sequence ID" value="PIU02138.1"/>
    <property type="molecule type" value="Genomic_DNA"/>
</dbReference>
<dbReference type="GO" id="GO:0005829">
    <property type="term" value="C:cytosol"/>
    <property type="evidence" value="ECO:0007669"/>
    <property type="project" value="TreeGrafter"/>
</dbReference>
<dbReference type="Pfam" id="PF00557">
    <property type="entry name" value="Peptidase_M24"/>
    <property type="match status" value="1"/>
</dbReference>
<dbReference type="PANTHER" id="PTHR43330:SF27">
    <property type="entry name" value="METHIONINE AMINOPEPTIDASE"/>
    <property type="match status" value="1"/>
</dbReference>
<proteinExistence type="inferred from homology"/>
<dbReference type="InterPro" id="IPR002467">
    <property type="entry name" value="Pept_M24A_MAP1"/>
</dbReference>
<evidence type="ECO:0000313" key="9">
    <source>
        <dbReference type="Proteomes" id="UP000231214"/>
    </source>
</evidence>
<dbReference type="SUPFAM" id="SSF55920">
    <property type="entry name" value="Creatinase/aminopeptidase"/>
    <property type="match status" value="1"/>
</dbReference>
<reference evidence="9" key="1">
    <citation type="submission" date="2017-09" db="EMBL/GenBank/DDBJ databases">
        <title>Depth-based differentiation of microbial function through sediment-hosted aquifers and enrichment of novel symbionts in the deep terrestrial subsurface.</title>
        <authorList>
            <person name="Probst A.J."/>
            <person name="Ladd B."/>
            <person name="Jarett J.K."/>
            <person name="Geller-Mcgrath D.E."/>
            <person name="Sieber C.M.K."/>
            <person name="Emerson J.B."/>
            <person name="Anantharaman K."/>
            <person name="Thomas B.C."/>
            <person name="Malmstrom R."/>
            <person name="Stieglmeier M."/>
            <person name="Klingl A."/>
            <person name="Woyke T."/>
            <person name="Ryan C.M."/>
            <person name="Banfield J.F."/>
        </authorList>
    </citation>
    <scope>NUCLEOTIDE SEQUENCE [LARGE SCALE GENOMIC DNA]</scope>
</reference>
<name>A0A2M6XAW8_9BACT</name>